<proteinExistence type="predicted"/>
<evidence type="ECO:0000313" key="1">
    <source>
        <dbReference type="EMBL" id="RXT18757.1"/>
    </source>
</evidence>
<dbReference type="Proteomes" id="UP000290767">
    <property type="component" value="Unassembled WGS sequence"/>
</dbReference>
<dbReference type="AlphaFoldDB" id="A0A4Q1TKT0"/>
<gene>
    <name evidence="1" type="ORF">B5P46_28095</name>
</gene>
<protein>
    <submittedName>
        <fullName evidence="1">Uncharacterized protein</fullName>
    </submittedName>
</protein>
<comment type="caution">
    <text evidence="1">The sequence shown here is derived from an EMBL/GenBank/DDBJ whole genome shotgun (WGS) entry which is preliminary data.</text>
</comment>
<dbReference type="EMBL" id="MZMU01000019">
    <property type="protein sequence ID" value="RXT18757.1"/>
    <property type="molecule type" value="Genomic_DNA"/>
</dbReference>
<evidence type="ECO:0000313" key="2">
    <source>
        <dbReference type="Proteomes" id="UP000290767"/>
    </source>
</evidence>
<reference evidence="1 2" key="1">
    <citation type="submission" date="2017-03" db="EMBL/GenBank/DDBJ databases">
        <authorList>
            <person name="Safronova V.I."/>
            <person name="Sazanova A.L."/>
            <person name="Chirak E.R."/>
        </authorList>
    </citation>
    <scope>NUCLEOTIDE SEQUENCE [LARGE SCALE GENOMIC DNA]</scope>
    <source>
        <strain evidence="1 2">Tri-43</strain>
    </source>
</reference>
<dbReference type="RefSeq" id="WP_129421610.1">
    <property type="nucleotide sequence ID" value="NZ_MZMU01000019.1"/>
</dbReference>
<accession>A0A4Q1TKT0</accession>
<sequence>MTDQIKIHGEFELAVPTGDILRAIIVDIEIVPPNGSVLIYGMTSPTTMSPIKVDGSKKGLQLPFINGKIKITHLGEVTKASIAARGWVDSVNRL</sequence>
<organism evidence="1 2">
    <name type="scientific">Rhizobium leguminosarum</name>
    <dbReference type="NCBI Taxonomy" id="384"/>
    <lineage>
        <taxon>Bacteria</taxon>
        <taxon>Pseudomonadati</taxon>
        <taxon>Pseudomonadota</taxon>
        <taxon>Alphaproteobacteria</taxon>
        <taxon>Hyphomicrobiales</taxon>
        <taxon>Rhizobiaceae</taxon>
        <taxon>Rhizobium/Agrobacterium group</taxon>
        <taxon>Rhizobium</taxon>
    </lineage>
</organism>
<name>A0A4Q1TKT0_RHILE</name>